<dbReference type="RefSeq" id="WP_212921529.1">
    <property type="nucleotide sequence ID" value="NZ_BORP01000005.1"/>
</dbReference>
<gene>
    <name evidence="1" type="ORF">J43TS3_26840</name>
</gene>
<evidence type="ECO:0000313" key="2">
    <source>
        <dbReference type="Proteomes" id="UP000676917"/>
    </source>
</evidence>
<sequence>MVNHEYLWQLLQKVLYKELVHAKENNQDYSELEFLILTMLVDYKVNAISNKSSDNDRSPNQSFEIINRELDKAIAYHREKFEGIMQLL</sequence>
<dbReference type="Proteomes" id="UP000676917">
    <property type="component" value="Unassembled WGS sequence"/>
</dbReference>
<protein>
    <submittedName>
        <fullName evidence="1">Uncharacterized protein</fullName>
    </submittedName>
</protein>
<dbReference type="EMBL" id="BORP01000005">
    <property type="protein sequence ID" value="GIO28073.1"/>
    <property type="molecule type" value="Genomic_DNA"/>
</dbReference>
<evidence type="ECO:0000313" key="1">
    <source>
        <dbReference type="EMBL" id="GIO28073.1"/>
    </source>
</evidence>
<proteinExistence type="predicted"/>
<comment type="caution">
    <text evidence="1">The sequence shown here is derived from an EMBL/GenBank/DDBJ whole genome shotgun (WGS) entry which is preliminary data.</text>
</comment>
<name>A0A919XAX9_9BACI</name>
<reference evidence="1" key="1">
    <citation type="submission" date="2021-03" db="EMBL/GenBank/DDBJ databases">
        <title>Antimicrobial resistance genes in bacteria isolated from Japanese honey, and their potential for conferring macrolide and lincosamide resistance in the American foulbrood pathogen Paenibacillus larvae.</title>
        <authorList>
            <person name="Okamoto M."/>
            <person name="Kumagai M."/>
            <person name="Kanamori H."/>
            <person name="Takamatsu D."/>
        </authorList>
    </citation>
    <scope>NUCLEOTIDE SEQUENCE</scope>
    <source>
        <strain evidence="1">J43TS3</strain>
    </source>
</reference>
<accession>A0A919XAX9</accession>
<keyword evidence="2" id="KW-1185">Reference proteome</keyword>
<dbReference type="AlphaFoldDB" id="A0A919XAX9"/>
<organism evidence="1 2">
    <name type="scientific">Ornithinibacillus bavariensis</name>
    <dbReference type="NCBI Taxonomy" id="545502"/>
    <lineage>
        <taxon>Bacteria</taxon>
        <taxon>Bacillati</taxon>
        <taxon>Bacillota</taxon>
        <taxon>Bacilli</taxon>
        <taxon>Bacillales</taxon>
        <taxon>Bacillaceae</taxon>
        <taxon>Ornithinibacillus</taxon>
    </lineage>
</organism>